<dbReference type="PANTHER" id="PTHR10221">
    <property type="entry name" value="TRANSCRIPTION INITIATION FACTOR TFIID SUBUNIT 6"/>
    <property type="match status" value="1"/>
</dbReference>
<feature type="compositionally biased region" description="Low complexity" evidence="6">
    <location>
        <begin position="209"/>
        <end position="227"/>
    </location>
</feature>
<accession>A0A8C3V8H8</accession>
<feature type="region of interest" description="Disordered" evidence="6">
    <location>
        <begin position="209"/>
        <end position="229"/>
    </location>
</feature>
<comment type="subcellular location">
    <subcellularLocation>
        <location evidence="1">Nucleus</location>
    </subcellularLocation>
</comment>
<evidence type="ECO:0000313" key="7">
    <source>
        <dbReference type="Ensembl" id="ENSCUSP00005025034.1"/>
    </source>
</evidence>
<dbReference type="Gene3D" id="1.25.40.770">
    <property type="entry name" value="TAF6, C-terminal HEAT repeat domain"/>
    <property type="match status" value="1"/>
</dbReference>
<evidence type="ECO:0000256" key="6">
    <source>
        <dbReference type="SAM" id="MobiDB-lite"/>
    </source>
</evidence>
<dbReference type="GO" id="GO:0051123">
    <property type="term" value="P:RNA polymerase II preinitiation complex assembly"/>
    <property type="evidence" value="ECO:0007669"/>
    <property type="project" value="TreeGrafter"/>
</dbReference>
<evidence type="ECO:0000256" key="3">
    <source>
        <dbReference type="ARBA" id="ARBA00023015"/>
    </source>
</evidence>
<evidence type="ECO:0000256" key="1">
    <source>
        <dbReference type="ARBA" id="ARBA00004123"/>
    </source>
</evidence>
<evidence type="ECO:0000313" key="8">
    <source>
        <dbReference type="Proteomes" id="UP000694563"/>
    </source>
</evidence>
<keyword evidence="5" id="KW-0539">Nucleus</keyword>
<feature type="region of interest" description="Disordered" evidence="6">
    <location>
        <begin position="244"/>
        <end position="296"/>
    </location>
</feature>
<dbReference type="AlphaFoldDB" id="A0A8C3V8H8"/>
<organism evidence="7 8">
    <name type="scientific">Catharus ustulatus</name>
    <name type="common">Russet-backed thrush</name>
    <name type="synonym">Hylocichla ustulatus</name>
    <dbReference type="NCBI Taxonomy" id="91951"/>
    <lineage>
        <taxon>Eukaryota</taxon>
        <taxon>Metazoa</taxon>
        <taxon>Chordata</taxon>
        <taxon>Craniata</taxon>
        <taxon>Vertebrata</taxon>
        <taxon>Euteleostomi</taxon>
        <taxon>Archelosauria</taxon>
        <taxon>Archosauria</taxon>
        <taxon>Dinosauria</taxon>
        <taxon>Saurischia</taxon>
        <taxon>Theropoda</taxon>
        <taxon>Coelurosauria</taxon>
        <taxon>Aves</taxon>
        <taxon>Neognathae</taxon>
        <taxon>Neoaves</taxon>
        <taxon>Telluraves</taxon>
        <taxon>Australaves</taxon>
        <taxon>Passeriformes</taxon>
        <taxon>Turdidae</taxon>
        <taxon>Catharus</taxon>
    </lineage>
</organism>
<dbReference type="GO" id="GO:0000124">
    <property type="term" value="C:SAGA complex"/>
    <property type="evidence" value="ECO:0007669"/>
    <property type="project" value="InterPro"/>
</dbReference>
<dbReference type="GO" id="GO:0003713">
    <property type="term" value="F:transcription coactivator activity"/>
    <property type="evidence" value="ECO:0007669"/>
    <property type="project" value="TreeGrafter"/>
</dbReference>
<evidence type="ECO:0000256" key="2">
    <source>
        <dbReference type="ARBA" id="ARBA00007688"/>
    </source>
</evidence>
<dbReference type="GO" id="GO:0005669">
    <property type="term" value="C:transcription factor TFIID complex"/>
    <property type="evidence" value="ECO:0007669"/>
    <property type="project" value="InterPro"/>
</dbReference>
<dbReference type="Ensembl" id="ENSCUST00005025931.1">
    <property type="protein sequence ID" value="ENSCUSP00005025034.1"/>
    <property type="gene ID" value="ENSCUSG00005015603.1"/>
</dbReference>
<reference evidence="7" key="1">
    <citation type="submission" date="2025-08" db="UniProtKB">
        <authorList>
            <consortium name="Ensembl"/>
        </authorList>
    </citation>
    <scope>IDENTIFICATION</scope>
</reference>
<comment type="similarity">
    <text evidence="2">Belongs to the TAF6 family.</text>
</comment>
<keyword evidence="4" id="KW-0804">Transcription</keyword>
<name>A0A8C3V8H8_CATUS</name>
<dbReference type="InterPro" id="IPR037796">
    <property type="entry name" value="TAF6"/>
</dbReference>
<dbReference type="Proteomes" id="UP000694563">
    <property type="component" value="Unassembled WGS sequence"/>
</dbReference>
<sequence>MIFGVDFGVPITPISAPPFRFWGPHSFLGSPHPLPGSFWSPLTHFGVPMVFLGSPDPVFPPQPPRSSRKPRSPSPEIGQARPGAGGDPKTQRAGGAGADPKGKEKKPPLLEGSPLRLKPRSVHELSVEQQLYYREITEACVGSCEAKWAVRVNIVQNNLALLIYLMGTVKALMDNPTLYLEKSAGSSSTHPHCWCALSSPVWPRCATSMTAASPPSATPRTPMAPARARPRWCPPAVGTWRPCRTPSGQCAPGSAPGPAGVRPPPDAARSETGPGSEFSRTPWSGVCSGRRGRSDR</sequence>
<proteinExistence type="inferred from homology"/>
<dbReference type="PANTHER" id="PTHR10221:SF9">
    <property type="entry name" value="TRANSCRIPTION INITIATION FACTOR TFIID SUBUNIT 6"/>
    <property type="match status" value="1"/>
</dbReference>
<reference evidence="7" key="2">
    <citation type="submission" date="2025-09" db="UniProtKB">
        <authorList>
            <consortium name="Ensembl"/>
        </authorList>
    </citation>
    <scope>IDENTIFICATION</scope>
</reference>
<dbReference type="GO" id="GO:0046695">
    <property type="term" value="C:SLIK (SAGA-like) complex"/>
    <property type="evidence" value="ECO:0007669"/>
    <property type="project" value="InterPro"/>
</dbReference>
<dbReference type="GO" id="GO:0016251">
    <property type="term" value="F:RNA polymerase II general transcription initiation factor activity"/>
    <property type="evidence" value="ECO:0007669"/>
    <property type="project" value="InterPro"/>
</dbReference>
<protein>
    <submittedName>
        <fullName evidence="7">Uncharacterized protein</fullName>
    </submittedName>
</protein>
<keyword evidence="8" id="KW-1185">Reference proteome</keyword>
<keyword evidence="3" id="KW-0805">Transcription regulation</keyword>
<dbReference type="InterPro" id="IPR046344">
    <property type="entry name" value="TAF6_C_sf"/>
</dbReference>
<evidence type="ECO:0000256" key="4">
    <source>
        <dbReference type="ARBA" id="ARBA00023163"/>
    </source>
</evidence>
<feature type="region of interest" description="Disordered" evidence="6">
    <location>
        <begin position="56"/>
        <end position="117"/>
    </location>
</feature>
<evidence type="ECO:0000256" key="5">
    <source>
        <dbReference type="ARBA" id="ARBA00023242"/>
    </source>
</evidence>